<gene>
    <name evidence="1" type="ORF">PL8927_550183</name>
</gene>
<sequence>MSFGIGMIFEIKLPSLSLYPILFVAYQRQHPALSVTGLCAERRLREVMPLTLVSSYPPKS</sequence>
<evidence type="ECO:0000313" key="2">
    <source>
        <dbReference type="Proteomes" id="UP000184550"/>
    </source>
</evidence>
<protein>
    <submittedName>
        <fullName evidence="1">Uncharacterized protein</fullName>
    </submittedName>
</protein>
<dbReference type="EMBL" id="CZCU02000130">
    <property type="protein sequence ID" value="VXD17045.1"/>
    <property type="molecule type" value="Genomic_DNA"/>
</dbReference>
<organism evidence="1 2">
    <name type="scientific">Planktothrix serta PCC 8927</name>
    <dbReference type="NCBI Taxonomy" id="671068"/>
    <lineage>
        <taxon>Bacteria</taxon>
        <taxon>Bacillati</taxon>
        <taxon>Cyanobacteriota</taxon>
        <taxon>Cyanophyceae</taxon>
        <taxon>Oscillatoriophycideae</taxon>
        <taxon>Oscillatoriales</taxon>
        <taxon>Microcoleaceae</taxon>
        <taxon>Planktothrix</taxon>
    </lineage>
</organism>
<comment type="caution">
    <text evidence="1">The sequence shown here is derived from an EMBL/GenBank/DDBJ whole genome shotgun (WGS) entry which is preliminary data.</text>
</comment>
<accession>A0A7Z9BLR1</accession>
<evidence type="ECO:0000313" key="1">
    <source>
        <dbReference type="EMBL" id="VXD17045.1"/>
    </source>
</evidence>
<name>A0A7Z9BLR1_9CYAN</name>
<keyword evidence="2" id="KW-1185">Reference proteome</keyword>
<proteinExistence type="predicted"/>
<reference evidence="1" key="1">
    <citation type="submission" date="2019-10" db="EMBL/GenBank/DDBJ databases">
        <authorList>
            <consortium name="Genoscope - CEA"/>
            <person name="William W."/>
        </authorList>
    </citation>
    <scope>NUCLEOTIDE SEQUENCE [LARGE SCALE GENOMIC DNA]</scope>
    <source>
        <strain evidence="1">BBR_PRJEB10992</strain>
    </source>
</reference>
<dbReference type="AlphaFoldDB" id="A0A7Z9BLR1"/>
<dbReference type="Proteomes" id="UP000184550">
    <property type="component" value="Unassembled WGS sequence"/>
</dbReference>